<accession>A0ABC8DFU3</accession>
<gene>
    <name evidence="1" type="ORF">BVDSYZ_21395</name>
</gene>
<name>A0ABC8DFU3_BACVE</name>
<proteinExistence type="predicted"/>
<dbReference type="Proteomes" id="UP000250069">
    <property type="component" value="Chromosome"/>
</dbReference>
<sequence>MLSITTVDIKKRPKNYPHVVFSGERGFFFCVKKRNMKNKVSKLVKVCYPIMVVRNKSTAEVDNE</sequence>
<evidence type="ECO:0000313" key="1">
    <source>
        <dbReference type="EMBL" id="AWX74602.1"/>
    </source>
</evidence>
<organism evidence="1 2">
    <name type="scientific">Bacillus velezensis</name>
    <dbReference type="NCBI Taxonomy" id="492670"/>
    <lineage>
        <taxon>Bacteria</taxon>
        <taxon>Bacillati</taxon>
        <taxon>Bacillota</taxon>
        <taxon>Bacilli</taxon>
        <taxon>Bacillales</taxon>
        <taxon>Bacillaceae</taxon>
        <taxon>Bacillus</taxon>
        <taxon>Bacillus amyloliquefaciens group</taxon>
    </lineage>
</organism>
<evidence type="ECO:0000313" key="2">
    <source>
        <dbReference type="Proteomes" id="UP000250069"/>
    </source>
</evidence>
<protein>
    <submittedName>
        <fullName evidence="1">Uncharacterized protein</fullName>
    </submittedName>
</protein>
<reference evidence="1 2" key="1">
    <citation type="submission" date="2018-06" db="EMBL/GenBank/DDBJ databases">
        <title>Complete Genome Sequence of Bacillus velezensis DSYZ, a Plant Growth-Promoting Rhizobacterium with Antifungal Activity.</title>
        <authorList>
            <person name="Du B."/>
            <person name="Ding Y."/>
            <person name="Liu K."/>
            <person name="Yao L."/>
            <person name="Wang C."/>
            <person name="Li H."/>
            <person name="Liu H."/>
        </authorList>
    </citation>
    <scope>NUCLEOTIDE SEQUENCE [LARGE SCALE GENOMIC DNA]</scope>
    <source>
        <strain evidence="1 2">DSYZ</strain>
    </source>
</reference>
<dbReference type="EMBL" id="CP030150">
    <property type="protein sequence ID" value="AWX74602.1"/>
    <property type="molecule type" value="Genomic_DNA"/>
</dbReference>
<dbReference type="AlphaFoldDB" id="A0ABC8DFU3"/>